<proteinExistence type="predicted"/>
<comment type="caution">
    <text evidence="2">The sequence shown here is derived from an EMBL/GenBank/DDBJ whole genome shotgun (WGS) entry which is preliminary data.</text>
</comment>
<evidence type="ECO:0000313" key="3">
    <source>
        <dbReference type="Proteomes" id="UP000053237"/>
    </source>
</evidence>
<organism evidence="2 3">
    <name type="scientific">Albugo candida</name>
    <dbReference type="NCBI Taxonomy" id="65357"/>
    <lineage>
        <taxon>Eukaryota</taxon>
        <taxon>Sar</taxon>
        <taxon>Stramenopiles</taxon>
        <taxon>Oomycota</taxon>
        <taxon>Peronosporomycetes</taxon>
        <taxon>Albuginales</taxon>
        <taxon>Albuginaceae</taxon>
        <taxon>Albugo</taxon>
    </lineage>
</organism>
<gene>
    <name evidence="2" type="ORF">BN9_114760</name>
</gene>
<keyword evidence="3" id="KW-1185">Reference proteome</keyword>
<dbReference type="InParanoid" id="A0A024GUG6"/>
<keyword evidence="1" id="KW-0732">Signal</keyword>
<dbReference type="EMBL" id="CAIX01000372">
    <property type="protein sequence ID" value="CCI49983.1"/>
    <property type="molecule type" value="Genomic_DNA"/>
</dbReference>
<dbReference type="Proteomes" id="UP000053237">
    <property type="component" value="Unassembled WGS sequence"/>
</dbReference>
<feature type="signal peptide" evidence="1">
    <location>
        <begin position="1"/>
        <end position="24"/>
    </location>
</feature>
<evidence type="ECO:0000313" key="2">
    <source>
        <dbReference type="EMBL" id="CCI49983.1"/>
    </source>
</evidence>
<sequence>MPDARILLAFLLCCVLCAFQRACCDLKTQTWTLISDDVKLPEMCSCQNCILNVAGAMRATIIHMDKAKNAYKNVKYSVTAYKNVKYSVTASDFAFMSIHSKCVLDGYCSAFELVHSSTPSGFSTESSNLVATEQEAAKSEPMCFILGPQKTTARNRLCLKEVSGSELLNEYPVASSYDRITRTIVSLYPKNHKTDPKLLLLACMGFGDLKVDPSNYVSPDSCQNLIMKTLVFSPLTIKKPLISRSMFKTDSPSTSSGNSWERAIQLEGIPLCILVTFAPGSKVSECMTTFFENFNGEAVFLGKKLEYHYFYLFGSKKNKSVFSFKKPCATIKKADLEECKAFHSHHYDTSSVQRQILSWKTQESEKVILHGFPSHQTRCAVAQHRKDAIDCQRCVQHFGNHVIANTMTDSTFLVSLPDKFDESILATCIKDVYVRNDATKCSHFVFLPREMCEYARMKTSAKSPSGASSSNQAQPNVMVVTWEVLNIGCLQDIALYHDVLLVSKTDRYLWMLRVTSDELRKRCKEVRIEKEYFFDVHFLRSISAFDMKKFIGPT</sequence>
<dbReference type="AlphaFoldDB" id="A0A024GUG6"/>
<feature type="chain" id="PRO_5001529664" evidence="1">
    <location>
        <begin position="25"/>
        <end position="554"/>
    </location>
</feature>
<protein>
    <submittedName>
        <fullName evidence="2">Uncharacterized protein</fullName>
    </submittedName>
</protein>
<reference evidence="2 3" key="1">
    <citation type="submission" date="2012-05" db="EMBL/GenBank/DDBJ databases">
        <title>Recombination and specialization in a pathogen metapopulation.</title>
        <authorList>
            <person name="Gardiner A."/>
            <person name="Kemen E."/>
            <person name="Schultz-Larsen T."/>
            <person name="MacLean D."/>
            <person name="Van Oosterhout C."/>
            <person name="Jones J.D.G."/>
        </authorList>
    </citation>
    <scope>NUCLEOTIDE SEQUENCE [LARGE SCALE GENOMIC DNA]</scope>
    <source>
        <strain evidence="2 3">Ac Nc2</strain>
    </source>
</reference>
<name>A0A024GUG6_9STRA</name>
<accession>A0A024GUG6</accession>
<evidence type="ECO:0000256" key="1">
    <source>
        <dbReference type="SAM" id="SignalP"/>
    </source>
</evidence>